<gene>
    <name evidence="2" type="ORF">HMPREF9695_02949</name>
</gene>
<evidence type="ECO:0000313" key="2">
    <source>
        <dbReference type="EMBL" id="EKS36531.1"/>
    </source>
</evidence>
<name>K8P4V7_9BRAD</name>
<accession>K8P4V7</accession>
<dbReference type="Proteomes" id="UP000001096">
    <property type="component" value="Unassembled WGS sequence"/>
</dbReference>
<dbReference type="AlphaFoldDB" id="K8P4V7"/>
<keyword evidence="3" id="KW-1185">Reference proteome</keyword>
<sequence length="40" mass="4041">MIRGGIQEQQGTVAFAACLDAIPAAPMSSLLGGLLLLICP</sequence>
<evidence type="ECO:0000313" key="3">
    <source>
        <dbReference type="Proteomes" id="UP000001096"/>
    </source>
</evidence>
<protein>
    <submittedName>
        <fullName evidence="2">Uncharacterized protein</fullName>
    </submittedName>
</protein>
<keyword evidence="1" id="KW-1133">Transmembrane helix</keyword>
<dbReference type="RefSeq" id="WP_006021654.1">
    <property type="nucleotide sequence ID" value="NZ_KB375283.1"/>
</dbReference>
<dbReference type="EMBL" id="AGWX01000004">
    <property type="protein sequence ID" value="EKS36531.1"/>
    <property type="molecule type" value="Genomic_DNA"/>
</dbReference>
<organism evidence="2 3">
    <name type="scientific">Afipia broomeae ATCC 49717</name>
    <dbReference type="NCBI Taxonomy" id="883078"/>
    <lineage>
        <taxon>Bacteria</taxon>
        <taxon>Pseudomonadati</taxon>
        <taxon>Pseudomonadota</taxon>
        <taxon>Alphaproteobacteria</taxon>
        <taxon>Hyphomicrobiales</taxon>
        <taxon>Nitrobacteraceae</taxon>
        <taxon>Afipia</taxon>
    </lineage>
</organism>
<keyword evidence="1" id="KW-0472">Membrane</keyword>
<comment type="caution">
    <text evidence="2">The sequence shown here is derived from an EMBL/GenBank/DDBJ whole genome shotgun (WGS) entry which is preliminary data.</text>
</comment>
<proteinExistence type="predicted"/>
<reference evidence="2 3" key="1">
    <citation type="submission" date="2012-04" db="EMBL/GenBank/DDBJ databases">
        <title>The Genome Sequence of Afipia broomeae ATCC 49717.</title>
        <authorList>
            <consortium name="The Broad Institute Genome Sequencing Platform"/>
            <person name="Earl A."/>
            <person name="Ward D."/>
            <person name="Feldgarden M."/>
            <person name="Gevers D."/>
            <person name="Huys G."/>
            <person name="Walker B."/>
            <person name="Young S.K."/>
            <person name="Zeng Q."/>
            <person name="Gargeya S."/>
            <person name="Fitzgerald M."/>
            <person name="Haas B."/>
            <person name="Abouelleil A."/>
            <person name="Alvarado L."/>
            <person name="Arachchi H.M."/>
            <person name="Berlin A."/>
            <person name="Chapman S.B."/>
            <person name="Goldberg J."/>
            <person name="Griggs A."/>
            <person name="Gujja S."/>
            <person name="Hansen M."/>
            <person name="Howarth C."/>
            <person name="Imamovic A."/>
            <person name="Larimer J."/>
            <person name="McCowen C."/>
            <person name="Montmayeur A."/>
            <person name="Murphy C."/>
            <person name="Neiman D."/>
            <person name="Pearson M."/>
            <person name="Priest M."/>
            <person name="Roberts A."/>
            <person name="Saif S."/>
            <person name="Shea T."/>
            <person name="Sisk P."/>
            <person name="Sykes S."/>
            <person name="Wortman J."/>
            <person name="Nusbaum C."/>
            <person name="Birren B."/>
        </authorList>
    </citation>
    <scope>NUCLEOTIDE SEQUENCE [LARGE SCALE GENOMIC DNA]</scope>
    <source>
        <strain evidence="2 3">ATCC 49717</strain>
    </source>
</reference>
<dbReference type="HOGENOM" id="CLU_214762_0_0_5"/>
<evidence type="ECO:0000256" key="1">
    <source>
        <dbReference type="SAM" id="Phobius"/>
    </source>
</evidence>
<feature type="transmembrane region" description="Helical" evidence="1">
    <location>
        <begin position="12"/>
        <end position="38"/>
    </location>
</feature>
<keyword evidence="1" id="KW-0812">Transmembrane</keyword>